<comment type="caution">
    <text evidence="2">The sequence shown here is derived from an EMBL/GenBank/DDBJ whole genome shotgun (WGS) entry which is preliminary data.</text>
</comment>
<evidence type="ECO:0000313" key="3">
    <source>
        <dbReference type="Proteomes" id="UP001218188"/>
    </source>
</evidence>
<protein>
    <submittedName>
        <fullName evidence="2">Uncharacterized protein</fullName>
    </submittedName>
</protein>
<reference evidence="2" key="1">
    <citation type="submission" date="2023-03" db="EMBL/GenBank/DDBJ databases">
        <title>Massive genome expansion in bonnet fungi (Mycena s.s.) driven by repeated elements and novel gene families across ecological guilds.</title>
        <authorList>
            <consortium name="Lawrence Berkeley National Laboratory"/>
            <person name="Harder C.B."/>
            <person name="Miyauchi S."/>
            <person name="Viragh M."/>
            <person name="Kuo A."/>
            <person name="Thoen E."/>
            <person name="Andreopoulos B."/>
            <person name="Lu D."/>
            <person name="Skrede I."/>
            <person name="Drula E."/>
            <person name="Henrissat B."/>
            <person name="Morin E."/>
            <person name="Kohler A."/>
            <person name="Barry K."/>
            <person name="LaButti K."/>
            <person name="Morin E."/>
            <person name="Salamov A."/>
            <person name="Lipzen A."/>
            <person name="Mereny Z."/>
            <person name="Hegedus B."/>
            <person name="Baldrian P."/>
            <person name="Stursova M."/>
            <person name="Weitz H."/>
            <person name="Taylor A."/>
            <person name="Grigoriev I.V."/>
            <person name="Nagy L.G."/>
            <person name="Martin F."/>
            <person name="Kauserud H."/>
        </authorList>
    </citation>
    <scope>NUCLEOTIDE SEQUENCE</scope>
    <source>
        <strain evidence="2">CBHHK200</strain>
    </source>
</reference>
<gene>
    <name evidence="2" type="ORF">C8F04DRAFT_1173227</name>
</gene>
<dbReference type="AlphaFoldDB" id="A0AAD6XIH2"/>
<dbReference type="EMBL" id="JARJCM010000003">
    <property type="protein sequence ID" value="KAJ7046284.1"/>
    <property type="molecule type" value="Genomic_DNA"/>
</dbReference>
<name>A0AAD6XIH2_9AGAR</name>
<sequence>MRARRAITRARMRWDDPTSNKRQYSQWCLRHPEQRQMLRRARDRKSSETRLTDSIALHGIDKKEPEMGLPLGIAFRVAFAPRGNILGYAELHPERALELGCGNGASGKSVVGGGGGGGAAIQVAGDTVAGVEAAVAQMELALVPRFGVPQFGAAADSAEGTGAVTVDEVDINLLLGSSAKAARSSSGGGAAAQSGGPRHGVTRTGEQYEDAAKRGAGMCQNQRDQEYGQGKPESLIWESKNE</sequence>
<organism evidence="2 3">
    <name type="scientific">Mycena alexandri</name>
    <dbReference type="NCBI Taxonomy" id="1745969"/>
    <lineage>
        <taxon>Eukaryota</taxon>
        <taxon>Fungi</taxon>
        <taxon>Dikarya</taxon>
        <taxon>Basidiomycota</taxon>
        <taxon>Agaricomycotina</taxon>
        <taxon>Agaricomycetes</taxon>
        <taxon>Agaricomycetidae</taxon>
        <taxon>Agaricales</taxon>
        <taxon>Marasmiineae</taxon>
        <taxon>Mycenaceae</taxon>
        <taxon>Mycena</taxon>
    </lineage>
</organism>
<evidence type="ECO:0000313" key="2">
    <source>
        <dbReference type="EMBL" id="KAJ7046284.1"/>
    </source>
</evidence>
<accession>A0AAD6XIH2</accession>
<proteinExistence type="predicted"/>
<feature type="compositionally biased region" description="Low complexity" evidence="1">
    <location>
        <begin position="182"/>
        <end position="196"/>
    </location>
</feature>
<evidence type="ECO:0000256" key="1">
    <source>
        <dbReference type="SAM" id="MobiDB-lite"/>
    </source>
</evidence>
<keyword evidence="3" id="KW-1185">Reference proteome</keyword>
<dbReference type="Proteomes" id="UP001218188">
    <property type="component" value="Unassembled WGS sequence"/>
</dbReference>
<feature type="region of interest" description="Disordered" evidence="1">
    <location>
        <begin position="182"/>
        <end position="242"/>
    </location>
</feature>